<protein>
    <submittedName>
        <fullName evidence="2">Uncharacterized protein</fullName>
    </submittedName>
</protein>
<sequence length="61" mass="6463">MGQAFGNQLLFMINAQPCGSGLAREAGNAMDGTGFAGVRGQARSHKGNENPTPEMKCLTHW</sequence>
<dbReference type="Proteomes" id="UP001161257">
    <property type="component" value="Unassembled WGS sequence"/>
</dbReference>
<evidence type="ECO:0000313" key="3">
    <source>
        <dbReference type="Proteomes" id="UP001161257"/>
    </source>
</evidence>
<organism evidence="2 3">
    <name type="scientific">Pseudomonas putida</name>
    <name type="common">Arthrobacter siderocapsulatus</name>
    <dbReference type="NCBI Taxonomy" id="303"/>
    <lineage>
        <taxon>Bacteria</taxon>
        <taxon>Pseudomonadati</taxon>
        <taxon>Pseudomonadota</taxon>
        <taxon>Gammaproteobacteria</taxon>
        <taxon>Pseudomonadales</taxon>
        <taxon>Pseudomonadaceae</taxon>
        <taxon>Pseudomonas</taxon>
    </lineage>
</organism>
<name>A0AA37RDC7_PSEPU</name>
<dbReference type="EMBL" id="BSKJ01000002">
    <property type="protein sequence ID" value="GLO34419.1"/>
    <property type="molecule type" value="Genomic_DNA"/>
</dbReference>
<feature type="region of interest" description="Disordered" evidence="1">
    <location>
        <begin position="29"/>
        <end position="61"/>
    </location>
</feature>
<gene>
    <name evidence="2" type="ORF">PPUN14671_12520</name>
</gene>
<comment type="caution">
    <text evidence="2">The sequence shown here is derived from an EMBL/GenBank/DDBJ whole genome shotgun (WGS) entry which is preliminary data.</text>
</comment>
<reference evidence="2" key="1">
    <citation type="submission" date="2023-01" db="EMBL/GenBank/DDBJ databases">
        <title>Whole-genome sequence of Pseudomonas putida NBRC 14671.</title>
        <authorList>
            <person name="Morohoshi T."/>
            <person name="Someya N."/>
        </authorList>
    </citation>
    <scope>NUCLEOTIDE SEQUENCE</scope>
    <source>
        <strain evidence="2">NBRC 14671</strain>
    </source>
</reference>
<evidence type="ECO:0000313" key="2">
    <source>
        <dbReference type="EMBL" id="GLO34419.1"/>
    </source>
</evidence>
<proteinExistence type="predicted"/>
<accession>A0AA37RDC7</accession>
<evidence type="ECO:0000256" key="1">
    <source>
        <dbReference type="SAM" id="MobiDB-lite"/>
    </source>
</evidence>
<dbReference type="AlphaFoldDB" id="A0AA37RDC7"/>